<sequence length="229" mass="25052">MGYGTLTPHLLGTPLTTAGLMPLREAMVDLMQLQAVRRSGVVFAAPFSPRTPLQHAADGAAVVPRAYGMQDDRNITTLPHVSAASLRGTAARATSRSRAAAATADVERAMLAEITEGADVKDEVWWREERPWMVYIEVELGREVEGAVGNLMHIYRRELENDTFNRMEGALKPRVNRAWISFALPLLIRSRVPPTSVEGTLHPASRAPPVPLECTSCSVAQTLQAPHPR</sequence>
<evidence type="ECO:0000313" key="1">
    <source>
        <dbReference type="EMBL" id="KAG6494852.1"/>
    </source>
</evidence>
<comment type="caution">
    <text evidence="1">The sequence shown here is derived from an EMBL/GenBank/DDBJ whole genome shotgun (WGS) entry which is preliminary data.</text>
</comment>
<gene>
    <name evidence="1" type="ORF">ZIOFF_042634</name>
</gene>
<dbReference type="Proteomes" id="UP000734854">
    <property type="component" value="Unassembled WGS sequence"/>
</dbReference>
<reference evidence="1 2" key="1">
    <citation type="submission" date="2020-08" db="EMBL/GenBank/DDBJ databases">
        <title>Plant Genome Project.</title>
        <authorList>
            <person name="Zhang R.-G."/>
        </authorList>
    </citation>
    <scope>NUCLEOTIDE SEQUENCE [LARGE SCALE GENOMIC DNA]</scope>
    <source>
        <tissue evidence="1">Rhizome</tissue>
    </source>
</reference>
<proteinExistence type="predicted"/>
<dbReference type="AlphaFoldDB" id="A0A8J5G9N1"/>
<organism evidence="1 2">
    <name type="scientific">Zingiber officinale</name>
    <name type="common">Ginger</name>
    <name type="synonym">Amomum zingiber</name>
    <dbReference type="NCBI Taxonomy" id="94328"/>
    <lineage>
        <taxon>Eukaryota</taxon>
        <taxon>Viridiplantae</taxon>
        <taxon>Streptophyta</taxon>
        <taxon>Embryophyta</taxon>
        <taxon>Tracheophyta</taxon>
        <taxon>Spermatophyta</taxon>
        <taxon>Magnoliopsida</taxon>
        <taxon>Liliopsida</taxon>
        <taxon>Zingiberales</taxon>
        <taxon>Zingiberaceae</taxon>
        <taxon>Zingiber</taxon>
    </lineage>
</organism>
<evidence type="ECO:0000313" key="2">
    <source>
        <dbReference type="Proteomes" id="UP000734854"/>
    </source>
</evidence>
<dbReference type="EMBL" id="JACMSC010000012">
    <property type="protein sequence ID" value="KAG6494852.1"/>
    <property type="molecule type" value="Genomic_DNA"/>
</dbReference>
<accession>A0A8J5G9N1</accession>
<keyword evidence="2" id="KW-1185">Reference proteome</keyword>
<name>A0A8J5G9N1_ZINOF</name>
<protein>
    <submittedName>
        <fullName evidence="1">Uncharacterized protein</fullName>
    </submittedName>
</protein>